<feature type="compositionally biased region" description="Low complexity" evidence="6">
    <location>
        <begin position="1"/>
        <end position="18"/>
    </location>
</feature>
<dbReference type="NCBIfam" id="NF006870">
    <property type="entry name" value="PRK09364.1"/>
    <property type="match status" value="1"/>
</dbReference>
<dbReference type="Proteomes" id="UP001472866">
    <property type="component" value="Chromosome 10"/>
</dbReference>
<feature type="domain" description="Molybdopterin cofactor biosynthesis C (MoaC)" evidence="7">
    <location>
        <begin position="92"/>
        <end position="227"/>
    </location>
</feature>
<evidence type="ECO:0000256" key="4">
    <source>
        <dbReference type="ARBA" id="ARBA00023150"/>
    </source>
</evidence>
<evidence type="ECO:0000256" key="3">
    <source>
        <dbReference type="ARBA" id="ARBA00012575"/>
    </source>
</evidence>
<name>A0AAX4PE40_9CHLO</name>
<dbReference type="InterPro" id="IPR047594">
    <property type="entry name" value="MoaC_bact/euk"/>
</dbReference>
<dbReference type="EC" id="4.6.1.17" evidence="3"/>
<dbReference type="GO" id="GO:0006777">
    <property type="term" value="P:Mo-molybdopterin cofactor biosynthetic process"/>
    <property type="evidence" value="ECO:0007669"/>
    <property type="project" value="UniProtKB-KW"/>
</dbReference>
<organism evidence="8 9">
    <name type="scientific">Chloropicon roscoffensis</name>
    <dbReference type="NCBI Taxonomy" id="1461544"/>
    <lineage>
        <taxon>Eukaryota</taxon>
        <taxon>Viridiplantae</taxon>
        <taxon>Chlorophyta</taxon>
        <taxon>Chloropicophyceae</taxon>
        <taxon>Chloropicales</taxon>
        <taxon>Chloropicaceae</taxon>
        <taxon>Chloropicon</taxon>
    </lineage>
</organism>
<sequence>MASATSSASSNSNFCSTTGSGVKEINDEFEEFFGQKLGTSGTEDKSLPSGEAEAGGQWRQYVPGVAEAEERRDDHVSESNLTHVDRRGECSMVDVGGKPETERVARARARVALEPHAFDLVASDKMKKGSVLSVAQLAGIQAAKKTSDLIPLCHNLFLSHVGVTCALRPETSTVEINSVARTTGRTGVEMEALTACTVAALTVYDMCKAASKATRIEDVVLLSKSGGKSGDFHGAV</sequence>
<evidence type="ECO:0000256" key="5">
    <source>
        <dbReference type="ARBA" id="ARBA00023239"/>
    </source>
</evidence>
<keyword evidence="9" id="KW-1185">Reference proteome</keyword>
<dbReference type="CDD" id="cd01420">
    <property type="entry name" value="MoaC_PE"/>
    <property type="match status" value="1"/>
</dbReference>
<dbReference type="Gene3D" id="3.30.70.640">
    <property type="entry name" value="Molybdopterin cofactor biosynthesis C (MoaC) domain"/>
    <property type="match status" value="1"/>
</dbReference>
<evidence type="ECO:0000313" key="9">
    <source>
        <dbReference type="Proteomes" id="UP001472866"/>
    </source>
</evidence>
<dbReference type="AlphaFoldDB" id="A0AAX4PE40"/>
<dbReference type="EMBL" id="CP151510">
    <property type="protein sequence ID" value="WZN64627.1"/>
    <property type="molecule type" value="Genomic_DNA"/>
</dbReference>
<keyword evidence="5" id="KW-0456">Lyase</keyword>
<feature type="region of interest" description="Disordered" evidence="6">
    <location>
        <begin position="1"/>
        <end position="20"/>
    </location>
</feature>
<comment type="catalytic activity">
    <reaction evidence="1">
        <text>(8S)-3',8-cyclo-7,8-dihydroguanosine 5'-triphosphate = cyclic pyranopterin phosphate + diphosphate</text>
        <dbReference type="Rhea" id="RHEA:49580"/>
        <dbReference type="ChEBI" id="CHEBI:33019"/>
        <dbReference type="ChEBI" id="CHEBI:59648"/>
        <dbReference type="ChEBI" id="CHEBI:131766"/>
        <dbReference type="EC" id="4.6.1.17"/>
    </reaction>
</comment>
<dbReference type="SUPFAM" id="SSF55040">
    <property type="entry name" value="Molybdenum cofactor biosynthesis protein C, MoaC"/>
    <property type="match status" value="1"/>
</dbReference>
<accession>A0AAX4PE40</accession>
<evidence type="ECO:0000256" key="1">
    <source>
        <dbReference type="ARBA" id="ARBA00001637"/>
    </source>
</evidence>
<evidence type="ECO:0000256" key="6">
    <source>
        <dbReference type="SAM" id="MobiDB-lite"/>
    </source>
</evidence>
<dbReference type="InterPro" id="IPR036522">
    <property type="entry name" value="MoaC_sf"/>
</dbReference>
<proteinExistence type="inferred from homology"/>
<dbReference type="InterPro" id="IPR050105">
    <property type="entry name" value="MoCo_biosynth_MoaA/MoaC"/>
</dbReference>
<evidence type="ECO:0000313" key="8">
    <source>
        <dbReference type="EMBL" id="WZN64627.1"/>
    </source>
</evidence>
<evidence type="ECO:0000256" key="2">
    <source>
        <dbReference type="ARBA" id="ARBA00005046"/>
    </source>
</evidence>
<dbReference type="PANTHER" id="PTHR22960">
    <property type="entry name" value="MOLYBDOPTERIN COFACTOR SYNTHESIS PROTEIN A"/>
    <property type="match status" value="1"/>
</dbReference>
<feature type="region of interest" description="Disordered" evidence="6">
    <location>
        <begin position="33"/>
        <end position="59"/>
    </location>
</feature>
<comment type="pathway">
    <text evidence="2">Cofactor biosynthesis; molybdopterin biosynthesis.</text>
</comment>
<keyword evidence="4" id="KW-0501">Molybdenum cofactor biosynthesis</keyword>
<dbReference type="NCBIfam" id="TIGR00581">
    <property type="entry name" value="moaC"/>
    <property type="match status" value="1"/>
</dbReference>
<dbReference type="GO" id="GO:0061799">
    <property type="term" value="F:cyclic pyranopterin monophosphate synthase activity"/>
    <property type="evidence" value="ECO:0007669"/>
    <property type="project" value="UniProtKB-EC"/>
</dbReference>
<protein>
    <recommendedName>
        <fullName evidence="3">cyclic pyranopterin monophosphate synthase</fullName>
        <ecNumber evidence="3">4.6.1.17</ecNumber>
    </recommendedName>
</protein>
<gene>
    <name evidence="8" type="ORF">HKI87_10g61840</name>
</gene>
<dbReference type="HAMAP" id="MF_01224_B">
    <property type="entry name" value="MoaC_B"/>
    <property type="match status" value="1"/>
</dbReference>
<dbReference type="InterPro" id="IPR002820">
    <property type="entry name" value="Mopterin_CF_biosynth-C_dom"/>
</dbReference>
<reference evidence="8 9" key="1">
    <citation type="submission" date="2024-03" db="EMBL/GenBank/DDBJ databases">
        <title>Complete genome sequence of the green alga Chloropicon roscoffensis RCC1871.</title>
        <authorList>
            <person name="Lemieux C."/>
            <person name="Pombert J.-F."/>
            <person name="Otis C."/>
            <person name="Turmel M."/>
        </authorList>
    </citation>
    <scope>NUCLEOTIDE SEQUENCE [LARGE SCALE GENOMIC DNA]</scope>
    <source>
        <strain evidence="8 9">RCC1871</strain>
    </source>
</reference>
<evidence type="ECO:0000259" key="7">
    <source>
        <dbReference type="Pfam" id="PF01967"/>
    </source>
</evidence>
<dbReference type="InterPro" id="IPR023045">
    <property type="entry name" value="MoaC"/>
</dbReference>
<dbReference type="Pfam" id="PF01967">
    <property type="entry name" value="MoaC"/>
    <property type="match status" value="1"/>
</dbReference>